<dbReference type="Proteomes" id="UP000799302">
    <property type="component" value="Unassembled WGS sequence"/>
</dbReference>
<feature type="compositionally biased region" description="Basic and acidic residues" evidence="1">
    <location>
        <begin position="486"/>
        <end position="505"/>
    </location>
</feature>
<feature type="region of interest" description="Disordered" evidence="1">
    <location>
        <begin position="475"/>
        <end position="505"/>
    </location>
</feature>
<name>A0A6A6TX41_9PEZI</name>
<accession>A0A6A6TX41</accession>
<organism evidence="2 3">
    <name type="scientific">Microthyrium microscopicum</name>
    <dbReference type="NCBI Taxonomy" id="703497"/>
    <lineage>
        <taxon>Eukaryota</taxon>
        <taxon>Fungi</taxon>
        <taxon>Dikarya</taxon>
        <taxon>Ascomycota</taxon>
        <taxon>Pezizomycotina</taxon>
        <taxon>Dothideomycetes</taxon>
        <taxon>Dothideomycetes incertae sedis</taxon>
        <taxon>Microthyriales</taxon>
        <taxon>Microthyriaceae</taxon>
        <taxon>Microthyrium</taxon>
    </lineage>
</organism>
<dbReference type="PANTHER" id="PTHR42055">
    <property type="entry name" value="YALI0E03476P"/>
    <property type="match status" value="1"/>
</dbReference>
<dbReference type="AlphaFoldDB" id="A0A6A6TX41"/>
<gene>
    <name evidence="2" type="ORF">BT63DRAFT_448601</name>
</gene>
<evidence type="ECO:0000256" key="1">
    <source>
        <dbReference type="SAM" id="MobiDB-lite"/>
    </source>
</evidence>
<dbReference type="PANTHER" id="PTHR42055:SF1">
    <property type="entry name" value="YALI0E03476P"/>
    <property type="match status" value="1"/>
</dbReference>
<evidence type="ECO:0000313" key="3">
    <source>
        <dbReference type="Proteomes" id="UP000799302"/>
    </source>
</evidence>
<proteinExistence type="predicted"/>
<evidence type="ECO:0000313" key="2">
    <source>
        <dbReference type="EMBL" id="KAF2664026.1"/>
    </source>
</evidence>
<dbReference type="EMBL" id="MU004243">
    <property type="protein sequence ID" value="KAF2664026.1"/>
    <property type="molecule type" value="Genomic_DNA"/>
</dbReference>
<protein>
    <submittedName>
        <fullName evidence="2">Uncharacterized protein</fullName>
    </submittedName>
</protein>
<reference evidence="2" key="1">
    <citation type="journal article" date="2020" name="Stud. Mycol.">
        <title>101 Dothideomycetes genomes: a test case for predicting lifestyles and emergence of pathogens.</title>
        <authorList>
            <person name="Haridas S."/>
            <person name="Albert R."/>
            <person name="Binder M."/>
            <person name="Bloem J."/>
            <person name="Labutti K."/>
            <person name="Salamov A."/>
            <person name="Andreopoulos B."/>
            <person name="Baker S."/>
            <person name="Barry K."/>
            <person name="Bills G."/>
            <person name="Bluhm B."/>
            <person name="Cannon C."/>
            <person name="Castanera R."/>
            <person name="Culley D."/>
            <person name="Daum C."/>
            <person name="Ezra D."/>
            <person name="Gonzalez J."/>
            <person name="Henrissat B."/>
            <person name="Kuo A."/>
            <person name="Liang C."/>
            <person name="Lipzen A."/>
            <person name="Lutzoni F."/>
            <person name="Magnuson J."/>
            <person name="Mondo S."/>
            <person name="Nolan M."/>
            <person name="Ohm R."/>
            <person name="Pangilinan J."/>
            <person name="Park H.-J."/>
            <person name="Ramirez L."/>
            <person name="Alfaro M."/>
            <person name="Sun H."/>
            <person name="Tritt A."/>
            <person name="Yoshinaga Y."/>
            <person name="Zwiers L.-H."/>
            <person name="Turgeon B."/>
            <person name="Goodwin S."/>
            <person name="Spatafora J."/>
            <person name="Crous P."/>
            <person name="Grigoriev I."/>
        </authorList>
    </citation>
    <scope>NUCLEOTIDE SEQUENCE</scope>
    <source>
        <strain evidence="2">CBS 115976</strain>
    </source>
</reference>
<keyword evidence="3" id="KW-1185">Reference proteome</keyword>
<sequence>MLEDETEHVQLIPSAVREHLPDHIPRPALPDSIALQKLNPFAAPVHTPPAVQSNSSAGDSKWHADWHWLLPFSYDVTRDHERALLPPVQLRPPIYTFYEPSKKSSSDVQKAEERLIFQWRRAWYAQGFMPRVLGRPDAMQNPKYRTVQQLGLQDNIEREFARWLAWENMGGGIITDWVTFPMADYNNALLSFLRRGQYPKLTRYERLKGGLFCGDKDVVKKGIASAIKQPDVKKALNFADKMFADMFSIDSGQDGVAFYDSDTISKKYKDIATPLFGSDRAKGLRLLGNLINAHLHGIWHATFTEVAVLKPMAKSTTAMVDPALYIAGNLTSCPPSNPMQSSCPPNQPNCKRCVSSQPVPIATPSSFRNTTEKFFIGIVPHPYTTASLTSNRDAIDAAFVRRLGHTGRDMWLTAVTSASQKGTNAAKLSVLKSAVASNWAAGRTLWVTAEHGLPESELQWIFGFSVPHEGVDVRVDAKSETPVPGPERRPRNKEDEDEGKARPEAEKLVEEKRLLGKAKSMVTSKSGPNKKVREAVEGWNMGDSEAWRFVRAFNARRTMLRKHWEKEERKFAGSDRAERGKWGRWFD</sequence>
<dbReference type="OrthoDB" id="5312133at2759"/>